<dbReference type="EMBL" id="UZAJ01008303">
    <property type="protein sequence ID" value="VDO52424.1"/>
    <property type="molecule type" value="Genomic_DNA"/>
</dbReference>
<protein>
    <submittedName>
        <fullName evidence="4">Ovule protein</fullName>
    </submittedName>
</protein>
<feature type="region of interest" description="Disordered" evidence="1">
    <location>
        <begin position="1"/>
        <end position="24"/>
    </location>
</feature>
<dbReference type="Proteomes" id="UP000267606">
    <property type="component" value="Unassembled WGS sequence"/>
</dbReference>
<organism evidence="4">
    <name type="scientific">Onchocerca flexuosa</name>
    <dbReference type="NCBI Taxonomy" id="387005"/>
    <lineage>
        <taxon>Eukaryota</taxon>
        <taxon>Metazoa</taxon>
        <taxon>Ecdysozoa</taxon>
        <taxon>Nematoda</taxon>
        <taxon>Chromadorea</taxon>
        <taxon>Rhabditida</taxon>
        <taxon>Spirurina</taxon>
        <taxon>Spiruromorpha</taxon>
        <taxon>Filarioidea</taxon>
        <taxon>Onchocercidae</taxon>
        <taxon>Onchocerca</taxon>
    </lineage>
</organism>
<dbReference type="AlphaFoldDB" id="A0A183HJU7"/>
<evidence type="ECO:0000313" key="2">
    <source>
        <dbReference type="EMBL" id="VDO52424.1"/>
    </source>
</evidence>
<evidence type="ECO:0000313" key="3">
    <source>
        <dbReference type="Proteomes" id="UP000267606"/>
    </source>
</evidence>
<name>A0A183HJU7_9BILA</name>
<gene>
    <name evidence="2" type="ORF">OFLC_LOCUS7759</name>
</gene>
<dbReference type="WBParaSite" id="OFLC_0000775801-mRNA-1">
    <property type="protein sequence ID" value="OFLC_0000775801-mRNA-1"/>
    <property type="gene ID" value="OFLC_0000775801"/>
</dbReference>
<evidence type="ECO:0000313" key="4">
    <source>
        <dbReference type="WBParaSite" id="OFLC_0000775801-mRNA-1"/>
    </source>
</evidence>
<keyword evidence="3" id="KW-1185">Reference proteome</keyword>
<evidence type="ECO:0000256" key="1">
    <source>
        <dbReference type="SAM" id="MobiDB-lite"/>
    </source>
</evidence>
<sequence>MGNKSSSSSQIPPYLLRSGSDSKNVPKHGSHYYTAPFIAQPYGVPAFHQSISSLQHFGGTDSGYMTSSADSERWRANVSDII</sequence>
<reference evidence="2 3" key="2">
    <citation type="submission" date="2018-11" db="EMBL/GenBank/DDBJ databases">
        <authorList>
            <consortium name="Pathogen Informatics"/>
        </authorList>
    </citation>
    <scope>NUCLEOTIDE SEQUENCE [LARGE SCALE GENOMIC DNA]</scope>
</reference>
<reference evidence="4" key="1">
    <citation type="submission" date="2016-06" db="UniProtKB">
        <authorList>
            <consortium name="WormBaseParasite"/>
        </authorList>
    </citation>
    <scope>IDENTIFICATION</scope>
</reference>
<proteinExistence type="predicted"/>
<accession>A0A183HJU7</accession>
<feature type="compositionally biased region" description="Polar residues" evidence="1">
    <location>
        <begin position="1"/>
        <end position="11"/>
    </location>
</feature>